<dbReference type="Proteomes" id="UP000285405">
    <property type="component" value="Unassembled WGS sequence"/>
</dbReference>
<keyword evidence="1" id="KW-1133">Transmembrane helix</keyword>
<evidence type="ECO:0000313" key="3">
    <source>
        <dbReference type="Proteomes" id="UP000285405"/>
    </source>
</evidence>
<dbReference type="EMBL" id="MCBR01005379">
    <property type="protein sequence ID" value="RKF78656.1"/>
    <property type="molecule type" value="Genomic_DNA"/>
</dbReference>
<evidence type="ECO:0000313" key="2">
    <source>
        <dbReference type="EMBL" id="RKF78656.1"/>
    </source>
</evidence>
<protein>
    <submittedName>
        <fullName evidence="2">Uncharacterized protein</fullName>
    </submittedName>
</protein>
<gene>
    <name evidence="2" type="ORF">GcC1_053017</name>
</gene>
<sequence>MIDYDKILLDLHCKNVGFLSKSVLCRQLSNSNDNNIRDIAIFLIAYIKDPLLLIYLLSILARPSQSKRTVFTIGPGSRLLTSMSLT</sequence>
<keyword evidence="1" id="KW-0472">Membrane</keyword>
<name>A0A420IVT5_9PEZI</name>
<evidence type="ECO:0000256" key="1">
    <source>
        <dbReference type="SAM" id="Phobius"/>
    </source>
</evidence>
<keyword evidence="1" id="KW-0812">Transmembrane</keyword>
<feature type="transmembrane region" description="Helical" evidence="1">
    <location>
        <begin position="39"/>
        <end position="61"/>
    </location>
</feature>
<organism evidence="2 3">
    <name type="scientific">Golovinomyces cichoracearum</name>
    <dbReference type="NCBI Taxonomy" id="62708"/>
    <lineage>
        <taxon>Eukaryota</taxon>
        <taxon>Fungi</taxon>
        <taxon>Dikarya</taxon>
        <taxon>Ascomycota</taxon>
        <taxon>Pezizomycotina</taxon>
        <taxon>Leotiomycetes</taxon>
        <taxon>Erysiphales</taxon>
        <taxon>Erysiphaceae</taxon>
        <taxon>Golovinomyces</taxon>
    </lineage>
</organism>
<dbReference type="AlphaFoldDB" id="A0A420IVT5"/>
<proteinExistence type="predicted"/>
<accession>A0A420IVT5</accession>
<comment type="caution">
    <text evidence="2">The sequence shown here is derived from an EMBL/GenBank/DDBJ whole genome shotgun (WGS) entry which is preliminary data.</text>
</comment>
<reference evidence="2 3" key="1">
    <citation type="journal article" date="2018" name="BMC Genomics">
        <title>Comparative genome analyses reveal sequence features reflecting distinct modes of host-adaptation between dicot and monocot powdery mildew.</title>
        <authorList>
            <person name="Wu Y."/>
            <person name="Ma X."/>
            <person name="Pan Z."/>
            <person name="Kale S.D."/>
            <person name="Song Y."/>
            <person name="King H."/>
            <person name="Zhang Q."/>
            <person name="Presley C."/>
            <person name="Deng X."/>
            <person name="Wei C.I."/>
            <person name="Xiao S."/>
        </authorList>
    </citation>
    <scope>NUCLEOTIDE SEQUENCE [LARGE SCALE GENOMIC DNA]</scope>
    <source>
        <strain evidence="2">UCSC1</strain>
    </source>
</reference>